<evidence type="ECO:0000313" key="3">
    <source>
        <dbReference type="Proteomes" id="UP000007718"/>
    </source>
</evidence>
<dbReference type="HOGENOM" id="CLU_1822212_0_0_0"/>
<gene>
    <name evidence="2" type="ordered locus">Deipr_1982</name>
</gene>
<organism evidence="2 3">
    <name type="scientific">Deinococcus proteolyticus (strain ATCC 35074 / DSM 20540 / JCM 6276 / NBRC 101906 / NCIMB 13154 / VKM Ac-1939 / CCM 2703 / MRP)</name>
    <dbReference type="NCBI Taxonomy" id="693977"/>
    <lineage>
        <taxon>Bacteria</taxon>
        <taxon>Thermotogati</taxon>
        <taxon>Deinococcota</taxon>
        <taxon>Deinococci</taxon>
        <taxon>Deinococcales</taxon>
        <taxon>Deinococcaceae</taxon>
        <taxon>Deinococcus</taxon>
    </lineage>
</organism>
<feature type="compositionally biased region" description="Low complexity" evidence="1">
    <location>
        <begin position="16"/>
        <end position="29"/>
    </location>
</feature>
<reference evidence="3" key="1">
    <citation type="submission" date="2011-02" db="EMBL/GenBank/DDBJ databases">
        <title>The complete sequence of chromosome of Deinococcus proteolyticus DSM 20540.</title>
        <authorList>
            <consortium name="US DOE Joint Genome Institute (JGI-PGF)"/>
            <person name="Lucas S."/>
            <person name="Copeland A."/>
            <person name="Lapidus A."/>
            <person name="Bruce D."/>
            <person name="Goodwin L."/>
            <person name="Pitluck S."/>
            <person name="Kyrpides N."/>
            <person name="Mavromatis K."/>
            <person name="Pagani I."/>
            <person name="Ivanova N."/>
            <person name="Ovchinnikova G."/>
            <person name="Zeytun A."/>
            <person name="Detter J.C."/>
            <person name="Han C."/>
            <person name="Land M."/>
            <person name="Hauser L."/>
            <person name="Markowitz V."/>
            <person name="Cheng J.-F."/>
            <person name="Hugenholtz P."/>
            <person name="Woyke T."/>
            <person name="Wu D."/>
            <person name="Pukall R."/>
            <person name="Steenblock K."/>
            <person name="Brambilla E."/>
            <person name="Klenk H.-P."/>
            <person name="Eisen J.A."/>
        </authorList>
    </citation>
    <scope>NUCLEOTIDE SEQUENCE [LARGE SCALE GENOMIC DNA]</scope>
    <source>
        <strain evidence="3">ATCC 35074 / DSM 20540 / JCM 6276 / NBRC 101906 / NCIMB 13154 / VKM Ac-1939 / CCM 2703 / MRP</strain>
    </source>
</reference>
<keyword evidence="3" id="KW-1185">Reference proteome</keyword>
<accession>F0RMP5</accession>
<evidence type="ECO:0000313" key="2">
    <source>
        <dbReference type="EMBL" id="ADY27113.1"/>
    </source>
</evidence>
<sequence length="141" mass="14843">MFALLLAASPATLAQSAPLQAPPALQTEQQDARNPRQSVKLGAGELGTLGTPGAPGSARVAVLGVQDSRCPEDTMCIWAGEVQARVLLIEGGRWKVLQLRWRPGQLDAEEGQGQGTADRTAGVRLTAVSGYGENLRLTLSR</sequence>
<name>F0RMP5_DEIPM</name>
<dbReference type="AlphaFoldDB" id="F0RMP5"/>
<feature type="region of interest" description="Disordered" evidence="1">
    <location>
        <begin position="16"/>
        <end position="55"/>
    </location>
</feature>
<dbReference type="KEGG" id="dpt:Deipr_1982"/>
<evidence type="ECO:0000256" key="1">
    <source>
        <dbReference type="SAM" id="MobiDB-lite"/>
    </source>
</evidence>
<dbReference type="EMBL" id="CP002536">
    <property type="protein sequence ID" value="ADY27113.1"/>
    <property type="molecule type" value="Genomic_DNA"/>
</dbReference>
<proteinExistence type="predicted"/>
<reference evidence="2 3" key="2">
    <citation type="journal article" date="2012" name="Stand. Genomic Sci.">
        <title>Complete genome sequence of the orange-red pigmented, radioresistant Deinococcus proteolyticus type strain (MRP(T)).</title>
        <authorList>
            <person name="Copeland A."/>
            <person name="Zeytun A."/>
            <person name="Yassawong M."/>
            <person name="Nolan M."/>
            <person name="Lucas S."/>
            <person name="Hammon N."/>
            <person name="Deshpande S."/>
            <person name="Cheng J.F."/>
            <person name="Han C."/>
            <person name="Tapia R."/>
            <person name="Goodwin L.A."/>
            <person name="Pitluck S."/>
            <person name="Mavromatis K."/>
            <person name="Liolios K."/>
            <person name="Pagani I."/>
            <person name="Ivanova N."/>
            <person name="Mikhailova N."/>
            <person name="Pati A."/>
            <person name="Chen A."/>
            <person name="Palaniappan K."/>
            <person name="Land M."/>
            <person name="Hauser L."/>
            <person name="Jeffries C.D."/>
            <person name="Brambilla E.M."/>
            <person name="Rohde M."/>
            <person name="Sikorski J."/>
            <person name="Pukall R."/>
            <person name="Goker M."/>
            <person name="Detter J.C."/>
            <person name="Woyke T."/>
            <person name="Bristow J."/>
            <person name="Eisen J.A."/>
            <person name="Markowitz V."/>
            <person name="Hugenholtz P."/>
            <person name="Kyrpides N.C."/>
            <person name="Klenk H.P."/>
            <person name="Lapidus A."/>
        </authorList>
    </citation>
    <scope>NUCLEOTIDE SEQUENCE [LARGE SCALE GENOMIC DNA]</scope>
    <source>
        <strain evidence="3">ATCC 35074 / DSM 20540 / JCM 6276 / NBRC 101906 / NCIMB 13154 / VKM Ac-1939 / CCM 2703 / MRP</strain>
    </source>
</reference>
<dbReference type="Proteomes" id="UP000007718">
    <property type="component" value="Chromosome"/>
</dbReference>
<protein>
    <submittedName>
        <fullName evidence="2">Uncharacterized protein</fullName>
    </submittedName>
</protein>